<dbReference type="AlphaFoldDB" id="A0A844HQ28"/>
<reference evidence="1 2" key="1">
    <citation type="submission" date="2019-11" db="EMBL/GenBank/DDBJ databases">
        <authorList>
            <person name="Dong K."/>
        </authorList>
    </citation>
    <scope>NUCLEOTIDE SEQUENCE [LARGE SCALE GENOMIC DNA]</scope>
    <source>
        <strain evidence="1 2">NBRC 112902</strain>
    </source>
</reference>
<dbReference type="EMBL" id="WMIG01000008">
    <property type="protein sequence ID" value="MTH60514.1"/>
    <property type="molecule type" value="Genomic_DNA"/>
</dbReference>
<keyword evidence="2" id="KW-1185">Reference proteome</keyword>
<gene>
    <name evidence="1" type="ORF">GL300_14960</name>
</gene>
<dbReference type="SUPFAM" id="SSF46894">
    <property type="entry name" value="C-terminal effector domain of the bipartite response regulators"/>
    <property type="match status" value="1"/>
</dbReference>
<name>A0A844HQ28_9RHOB</name>
<sequence length="291" mass="31613">MHLQLDGGRSHVWQHGQIVPPDAALMPQMRFDRVYSQSDLPGLENRRLPLRALKCDAGPAGYAVLAVQRAGKEFRAVDGLQLSDLSPHLGQALSVWRDLMRERAQATLDRQIASDLGGGWVILGLAGNVQDMAPQVAILLAELPGVTLGPNGWIEFADPGIALDFRHAVTMAQEGREPPVPVTLSRDPSAEMILSSRILAEEQVLVGLIRHLRQGRSLSVERVAAHFDISRSEARLAILLCDGLSLQDAAAELGWTIETARSGSKRIFARMGISGQPAILRRVLTSAVWLG</sequence>
<dbReference type="OrthoDB" id="7855389at2"/>
<dbReference type="InterPro" id="IPR016032">
    <property type="entry name" value="Sig_transdc_resp-reg_C-effctor"/>
</dbReference>
<organism evidence="1 2">
    <name type="scientific">Paracoccus litorisediminis</name>
    <dbReference type="NCBI Taxonomy" id="2006130"/>
    <lineage>
        <taxon>Bacteria</taxon>
        <taxon>Pseudomonadati</taxon>
        <taxon>Pseudomonadota</taxon>
        <taxon>Alphaproteobacteria</taxon>
        <taxon>Rhodobacterales</taxon>
        <taxon>Paracoccaceae</taxon>
        <taxon>Paracoccus</taxon>
    </lineage>
</organism>
<proteinExistence type="predicted"/>
<dbReference type="GO" id="GO:0003677">
    <property type="term" value="F:DNA binding"/>
    <property type="evidence" value="ECO:0007669"/>
    <property type="project" value="InterPro"/>
</dbReference>
<dbReference type="GO" id="GO:0006355">
    <property type="term" value="P:regulation of DNA-templated transcription"/>
    <property type="evidence" value="ECO:0007669"/>
    <property type="project" value="InterPro"/>
</dbReference>
<evidence type="ECO:0000313" key="1">
    <source>
        <dbReference type="EMBL" id="MTH60514.1"/>
    </source>
</evidence>
<protein>
    <recommendedName>
        <fullName evidence="3">HTH luxR-type domain-containing protein</fullName>
    </recommendedName>
</protein>
<dbReference type="RefSeq" id="WP_155040457.1">
    <property type="nucleotide sequence ID" value="NZ_JBHGCD010000011.1"/>
</dbReference>
<accession>A0A844HQ28</accession>
<evidence type="ECO:0008006" key="3">
    <source>
        <dbReference type="Google" id="ProtNLM"/>
    </source>
</evidence>
<dbReference type="Proteomes" id="UP000449846">
    <property type="component" value="Unassembled WGS sequence"/>
</dbReference>
<evidence type="ECO:0000313" key="2">
    <source>
        <dbReference type="Proteomes" id="UP000449846"/>
    </source>
</evidence>
<comment type="caution">
    <text evidence="1">The sequence shown here is derived from an EMBL/GenBank/DDBJ whole genome shotgun (WGS) entry which is preliminary data.</text>
</comment>